<organism evidence="7 8">
    <name type="scientific">Candidatus Kaiserbacteria bacterium CG_4_8_14_3_um_filter_38_9</name>
    <dbReference type="NCBI Taxonomy" id="1974599"/>
    <lineage>
        <taxon>Bacteria</taxon>
        <taxon>Candidatus Kaiseribacteriota</taxon>
    </lineage>
</organism>
<proteinExistence type="inferred from homology"/>
<dbReference type="EC" id="5.4.99.25" evidence="3"/>
<comment type="similarity">
    <text evidence="2">Belongs to the pseudouridine synthase TruB family. Type 1 subfamily.</text>
</comment>
<dbReference type="EMBL" id="PFHR01000053">
    <property type="protein sequence ID" value="PIW97201.1"/>
    <property type="molecule type" value="Genomic_DNA"/>
</dbReference>
<evidence type="ECO:0000256" key="3">
    <source>
        <dbReference type="ARBA" id="ARBA00012787"/>
    </source>
</evidence>
<dbReference type="PANTHER" id="PTHR13767">
    <property type="entry name" value="TRNA-PSEUDOURIDINE SYNTHASE"/>
    <property type="match status" value="1"/>
</dbReference>
<dbReference type="GO" id="GO:0160148">
    <property type="term" value="F:tRNA pseudouridine(55) synthase activity"/>
    <property type="evidence" value="ECO:0007669"/>
    <property type="project" value="UniProtKB-EC"/>
</dbReference>
<dbReference type="GO" id="GO:0006400">
    <property type="term" value="P:tRNA modification"/>
    <property type="evidence" value="ECO:0007669"/>
    <property type="project" value="TreeGrafter"/>
</dbReference>
<name>A0A2M7IPG5_9BACT</name>
<dbReference type="GO" id="GO:0003723">
    <property type="term" value="F:RNA binding"/>
    <property type="evidence" value="ECO:0007669"/>
    <property type="project" value="InterPro"/>
</dbReference>
<evidence type="ECO:0000256" key="4">
    <source>
        <dbReference type="ARBA" id="ARBA00022694"/>
    </source>
</evidence>
<comment type="caution">
    <text evidence="7">The sequence shown here is derived from an EMBL/GenBank/DDBJ whole genome shotgun (WGS) entry which is preliminary data.</text>
</comment>
<sequence>MQKYVVLEKEVGQTPLQCAEEWRAQHPQLADVALAYAGRLDPMASGKLLILIGNECKIQEKYHGLDKEYKFSILFGVGSDTGDVLGLIKETGALKIDKSKIKKITHNLIGDIELPYPKFSAKTVLGKPLHVWAVEGRLNEITIPTKHSRIYSLKVKQIVQKTRTEIYSEVSQKIETIPEVTDASKALGNDFRRVHIRADWKRFIENGTATDTFTIANFTCICSSGTYMRTLAEIIGMEIGTTGLAYHIHRLRIGTYLPLTKNFGFWKQYF</sequence>
<dbReference type="InterPro" id="IPR014780">
    <property type="entry name" value="tRNA_psdUridine_synth_TruB"/>
</dbReference>
<dbReference type="GO" id="GO:1990481">
    <property type="term" value="P:mRNA pseudouridine synthesis"/>
    <property type="evidence" value="ECO:0007669"/>
    <property type="project" value="TreeGrafter"/>
</dbReference>
<dbReference type="Gene3D" id="3.30.2350.10">
    <property type="entry name" value="Pseudouridine synthase"/>
    <property type="match status" value="1"/>
</dbReference>
<dbReference type="Pfam" id="PF01509">
    <property type="entry name" value="TruB_N"/>
    <property type="match status" value="1"/>
</dbReference>
<evidence type="ECO:0000256" key="1">
    <source>
        <dbReference type="ARBA" id="ARBA00000385"/>
    </source>
</evidence>
<accession>A0A2M7IPG5</accession>
<dbReference type="PANTHER" id="PTHR13767:SF2">
    <property type="entry name" value="PSEUDOURIDYLATE SYNTHASE TRUB1"/>
    <property type="match status" value="1"/>
</dbReference>
<evidence type="ECO:0000256" key="5">
    <source>
        <dbReference type="ARBA" id="ARBA00023235"/>
    </source>
</evidence>
<gene>
    <name evidence="7" type="ORF">COZ82_00875</name>
</gene>
<protein>
    <recommendedName>
        <fullName evidence="3">tRNA pseudouridine(55) synthase</fullName>
        <ecNumber evidence="3">5.4.99.25</ecNumber>
    </recommendedName>
</protein>
<reference evidence="8" key="1">
    <citation type="submission" date="2017-09" db="EMBL/GenBank/DDBJ databases">
        <title>Depth-based differentiation of microbial function through sediment-hosted aquifers and enrichment of novel symbionts in the deep terrestrial subsurface.</title>
        <authorList>
            <person name="Probst A.J."/>
            <person name="Ladd B."/>
            <person name="Jarett J.K."/>
            <person name="Geller-Mcgrath D.E."/>
            <person name="Sieber C.M.K."/>
            <person name="Emerson J.B."/>
            <person name="Anantharaman K."/>
            <person name="Thomas B.C."/>
            <person name="Malmstrom R."/>
            <person name="Stieglmeier M."/>
            <person name="Klingl A."/>
            <person name="Woyke T."/>
            <person name="Ryan C.M."/>
            <person name="Banfield J.F."/>
        </authorList>
    </citation>
    <scope>NUCLEOTIDE SEQUENCE [LARGE SCALE GENOMIC DNA]</scope>
</reference>
<dbReference type="InterPro" id="IPR020103">
    <property type="entry name" value="PsdUridine_synth_cat_dom_sf"/>
</dbReference>
<feature type="domain" description="Pseudouridine synthase II N-terminal" evidence="6">
    <location>
        <begin position="35"/>
        <end position="170"/>
    </location>
</feature>
<dbReference type="SUPFAM" id="SSF55120">
    <property type="entry name" value="Pseudouridine synthase"/>
    <property type="match status" value="1"/>
</dbReference>
<comment type="catalytic activity">
    <reaction evidence="1">
        <text>uridine(55) in tRNA = pseudouridine(55) in tRNA</text>
        <dbReference type="Rhea" id="RHEA:42532"/>
        <dbReference type="Rhea" id="RHEA-COMP:10101"/>
        <dbReference type="Rhea" id="RHEA-COMP:10102"/>
        <dbReference type="ChEBI" id="CHEBI:65314"/>
        <dbReference type="ChEBI" id="CHEBI:65315"/>
        <dbReference type="EC" id="5.4.99.25"/>
    </reaction>
</comment>
<evidence type="ECO:0000256" key="2">
    <source>
        <dbReference type="ARBA" id="ARBA00005642"/>
    </source>
</evidence>
<dbReference type="InterPro" id="IPR002501">
    <property type="entry name" value="PsdUridine_synth_N"/>
</dbReference>
<keyword evidence="4" id="KW-0819">tRNA processing</keyword>
<evidence type="ECO:0000313" key="8">
    <source>
        <dbReference type="Proteomes" id="UP000230837"/>
    </source>
</evidence>
<evidence type="ECO:0000313" key="7">
    <source>
        <dbReference type="EMBL" id="PIW97201.1"/>
    </source>
</evidence>
<dbReference type="Proteomes" id="UP000230837">
    <property type="component" value="Unassembled WGS sequence"/>
</dbReference>
<dbReference type="AlphaFoldDB" id="A0A2M7IPG5"/>
<keyword evidence="5" id="KW-0413">Isomerase</keyword>
<evidence type="ECO:0000259" key="6">
    <source>
        <dbReference type="Pfam" id="PF01509"/>
    </source>
</evidence>